<dbReference type="Pfam" id="PF13411">
    <property type="entry name" value="MerR_1"/>
    <property type="match status" value="1"/>
</dbReference>
<dbReference type="PROSITE" id="PS50937">
    <property type="entry name" value="HTH_MERR_2"/>
    <property type="match status" value="1"/>
</dbReference>
<evidence type="ECO:0000259" key="2">
    <source>
        <dbReference type="PROSITE" id="PS50937"/>
    </source>
</evidence>
<dbReference type="InterPro" id="IPR000551">
    <property type="entry name" value="MerR-type_HTH_dom"/>
</dbReference>
<dbReference type="GO" id="GO:0003700">
    <property type="term" value="F:DNA-binding transcription factor activity"/>
    <property type="evidence" value="ECO:0007669"/>
    <property type="project" value="InterPro"/>
</dbReference>
<dbReference type="AlphaFoldDB" id="A0A561UBQ1"/>
<organism evidence="3 4">
    <name type="scientific">Kitasatospora viridis</name>
    <dbReference type="NCBI Taxonomy" id="281105"/>
    <lineage>
        <taxon>Bacteria</taxon>
        <taxon>Bacillati</taxon>
        <taxon>Actinomycetota</taxon>
        <taxon>Actinomycetes</taxon>
        <taxon>Kitasatosporales</taxon>
        <taxon>Streptomycetaceae</taxon>
        <taxon>Kitasatospora</taxon>
    </lineage>
</organism>
<dbReference type="InterPro" id="IPR047057">
    <property type="entry name" value="MerR_fam"/>
</dbReference>
<evidence type="ECO:0000313" key="3">
    <source>
        <dbReference type="EMBL" id="TWF96791.1"/>
    </source>
</evidence>
<dbReference type="SMART" id="SM00422">
    <property type="entry name" value="HTH_MERR"/>
    <property type="match status" value="1"/>
</dbReference>
<comment type="caution">
    <text evidence="3">The sequence shown here is derived from an EMBL/GenBank/DDBJ whole genome shotgun (WGS) entry which is preliminary data.</text>
</comment>
<dbReference type="PRINTS" id="PR00040">
    <property type="entry name" value="HTHMERR"/>
</dbReference>
<protein>
    <submittedName>
        <fullName evidence="3">DNA-binding transcriptional MerR regulator</fullName>
    </submittedName>
</protein>
<evidence type="ECO:0000256" key="1">
    <source>
        <dbReference type="ARBA" id="ARBA00023125"/>
    </source>
</evidence>
<dbReference type="CDD" id="cd00592">
    <property type="entry name" value="HTH_MerR-like"/>
    <property type="match status" value="1"/>
</dbReference>
<sequence>MNGDASYSIGDLARHAGVTVKAVRFYSDRGLLPPAERSPAGHRRYRHEALARIELIRTLRELGLDLRTVRQVLDRELPLHRVAATHAAALEVQIRTLRLRQALLTAAAERTATLEEMETMHRLARLSERERRELIEDFLAAVLPDGPQFRGVATSLTPELPEQCTEVQLRAWVELAELAQQPDFRAVLRGLAERQAARQAAGAVPVPDPVARVLRRVRPALAAGLAPEAPGAAPVAATVAAELRAAGVDPAELAQAHDPRLARYLDLLAVVNGWPAPEDPGPALAWATTALRAHGA</sequence>
<dbReference type="Gene3D" id="1.10.1660.10">
    <property type="match status" value="1"/>
</dbReference>
<dbReference type="SUPFAM" id="SSF46955">
    <property type="entry name" value="Putative DNA-binding domain"/>
    <property type="match status" value="1"/>
</dbReference>
<proteinExistence type="predicted"/>
<evidence type="ECO:0000313" key="4">
    <source>
        <dbReference type="Proteomes" id="UP000317940"/>
    </source>
</evidence>
<dbReference type="Proteomes" id="UP000317940">
    <property type="component" value="Unassembled WGS sequence"/>
</dbReference>
<dbReference type="PANTHER" id="PTHR30204">
    <property type="entry name" value="REDOX-CYCLING DRUG-SENSING TRANSCRIPTIONAL ACTIVATOR SOXR"/>
    <property type="match status" value="1"/>
</dbReference>
<dbReference type="PANTHER" id="PTHR30204:SF93">
    <property type="entry name" value="HTH MERR-TYPE DOMAIN-CONTAINING PROTEIN"/>
    <property type="match status" value="1"/>
</dbReference>
<dbReference type="InterPro" id="IPR009061">
    <property type="entry name" value="DNA-bd_dom_put_sf"/>
</dbReference>
<dbReference type="GO" id="GO:0003677">
    <property type="term" value="F:DNA binding"/>
    <property type="evidence" value="ECO:0007669"/>
    <property type="project" value="UniProtKB-KW"/>
</dbReference>
<dbReference type="OrthoDB" id="9809391at2"/>
<feature type="domain" description="HTH merR-type" evidence="2">
    <location>
        <begin position="6"/>
        <end position="75"/>
    </location>
</feature>
<gene>
    <name evidence="3" type="ORF">FHX73_11564</name>
</gene>
<keyword evidence="1 3" id="KW-0238">DNA-binding</keyword>
<accession>A0A561UBQ1</accession>
<dbReference type="EMBL" id="VIWT01000001">
    <property type="protein sequence ID" value="TWF96791.1"/>
    <property type="molecule type" value="Genomic_DNA"/>
</dbReference>
<reference evidence="3 4" key="1">
    <citation type="submission" date="2019-06" db="EMBL/GenBank/DDBJ databases">
        <title>Sequencing the genomes of 1000 actinobacteria strains.</title>
        <authorList>
            <person name="Klenk H.-P."/>
        </authorList>
    </citation>
    <scope>NUCLEOTIDE SEQUENCE [LARGE SCALE GENOMIC DNA]</scope>
    <source>
        <strain evidence="3 4">DSM 44826</strain>
    </source>
</reference>
<name>A0A561UBQ1_9ACTN</name>
<keyword evidence="4" id="KW-1185">Reference proteome</keyword>
<dbReference type="RefSeq" id="WP_145903099.1">
    <property type="nucleotide sequence ID" value="NZ_BAAAMZ010000004.1"/>
</dbReference>